<sequence>ILSDIYSVCVFSYFTDLTCPDKPVFTPSRLVVKYGDPADATCVSSRDNCLYDFLNLTVTLGNVNKIGSKLSWRVDNMTEWDPNTVCFFELDDEQCKVSLPVTVYTPAEHLTVTFYRGSTPLGHRTSNSTTKTPVNETFTLRFNTSKEDFGAQFWCEAKLELGPEGPQRPPVVKSEKLTATFDYDTLCCFLFSFYFYYFILRGFVGAG</sequence>
<protein>
    <recommendedName>
        <fullName evidence="3">Ig-like domain-containing protein</fullName>
    </recommendedName>
</protein>
<accession>A0A3Q3AAI9</accession>
<dbReference type="SUPFAM" id="SSF48726">
    <property type="entry name" value="Immunoglobulin"/>
    <property type="match status" value="1"/>
</dbReference>
<dbReference type="Ensembl" id="ENSKMAT00000013185.1">
    <property type="protein sequence ID" value="ENSKMAP00000012990.1"/>
    <property type="gene ID" value="ENSKMAG00000009739.1"/>
</dbReference>
<dbReference type="GeneTree" id="ENSGT00940000168620"/>
<dbReference type="AlphaFoldDB" id="A0A3Q3AAI9"/>
<dbReference type="InterPro" id="IPR047012">
    <property type="entry name" value="ICAM_VCAM"/>
</dbReference>
<dbReference type="OMA" id="DCADKPV"/>
<evidence type="ECO:0000313" key="2">
    <source>
        <dbReference type="Proteomes" id="UP000264800"/>
    </source>
</evidence>
<dbReference type="InterPro" id="IPR013783">
    <property type="entry name" value="Ig-like_fold"/>
</dbReference>
<keyword evidence="2" id="KW-1185">Reference proteome</keyword>
<dbReference type="PANTHER" id="PTHR13771:SF9">
    <property type="entry name" value="INTERCELLULAR ADHESION MOLECULE 5"/>
    <property type="match status" value="1"/>
</dbReference>
<proteinExistence type="predicted"/>
<dbReference type="GO" id="GO:0007155">
    <property type="term" value="P:cell adhesion"/>
    <property type="evidence" value="ECO:0007669"/>
    <property type="project" value="InterPro"/>
</dbReference>
<dbReference type="Proteomes" id="UP000264800">
    <property type="component" value="Unplaced"/>
</dbReference>
<reference evidence="1" key="1">
    <citation type="submission" date="2025-08" db="UniProtKB">
        <authorList>
            <consortium name="Ensembl"/>
        </authorList>
    </citation>
    <scope>IDENTIFICATION</scope>
</reference>
<evidence type="ECO:0000313" key="1">
    <source>
        <dbReference type="Ensembl" id="ENSKMAP00000012990.1"/>
    </source>
</evidence>
<organism evidence="1 2">
    <name type="scientific">Kryptolebias marmoratus</name>
    <name type="common">Mangrove killifish</name>
    <name type="synonym">Rivulus marmoratus</name>
    <dbReference type="NCBI Taxonomy" id="37003"/>
    <lineage>
        <taxon>Eukaryota</taxon>
        <taxon>Metazoa</taxon>
        <taxon>Chordata</taxon>
        <taxon>Craniata</taxon>
        <taxon>Vertebrata</taxon>
        <taxon>Euteleostomi</taxon>
        <taxon>Actinopterygii</taxon>
        <taxon>Neopterygii</taxon>
        <taxon>Teleostei</taxon>
        <taxon>Neoteleostei</taxon>
        <taxon>Acanthomorphata</taxon>
        <taxon>Ovalentaria</taxon>
        <taxon>Atherinomorphae</taxon>
        <taxon>Cyprinodontiformes</taxon>
        <taxon>Rivulidae</taxon>
        <taxon>Kryptolebias</taxon>
    </lineage>
</organism>
<dbReference type="InterPro" id="IPR036179">
    <property type="entry name" value="Ig-like_dom_sf"/>
</dbReference>
<dbReference type="PANTHER" id="PTHR13771">
    <property type="entry name" value="INTERCELLULAR ADHESION MOLECULE"/>
    <property type="match status" value="1"/>
</dbReference>
<evidence type="ECO:0008006" key="3">
    <source>
        <dbReference type="Google" id="ProtNLM"/>
    </source>
</evidence>
<reference evidence="1" key="2">
    <citation type="submission" date="2025-09" db="UniProtKB">
        <authorList>
            <consortium name="Ensembl"/>
        </authorList>
    </citation>
    <scope>IDENTIFICATION</scope>
</reference>
<dbReference type="GO" id="GO:0005178">
    <property type="term" value="F:integrin binding"/>
    <property type="evidence" value="ECO:0007669"/>
    <property type="project" value="InterPro"/>
</dbReference>
<dbReference type="Gene3D" id="2.60.40.10">
    <property type="entry name" value="Immunoglobulins"/>
    <property type="match status" value="1"/>
</dbReference>
<name>A0A3Q3AAI9_KRYMA</name>